<evidence type="ECO:0000256" key="1">
    <source>
        <dbReference type="ARBA" id="ARBA00022694"/>
    </source>
</evidence>
<dbReference type="PANTHER" id="PTHR21600:SF56">
    <property type="entry name" value="TRNA PSEUDOURIDINE SYNTHASE C"/>
    <property type="match status" value="1"/>
</dbReference>
<dbReference type="RefSeq" id="WP_203385639.1">
    <property type="nucleotide sequence ID" value="NZ_CP064781.1"/>
</dbReference>
<comment type="function">
    <text evidence="4">Responsible for synthesis of pseudouridine from uracil-65 in transfer RNAs.</text>
</comment>
<dbReference type="InterPro" id="IPR020103">
    <property type="entry name" value="PsdUridine_synth_cat_dom_sf"/>
</dbReference>
<accession>A0A974PV16</accession>
<dbReference type="Proteomes" id="UP000663444">
    <property type="component" value="Chromosome"/>
</dbReference>
<comment type="catalytic activity">
    <reaction evidence="3">
        <text>uridine(65) in tRNA = pseudouridine(65) in tRNA</text>
        <dbReference type="Rhea" id="RHEA:42536"/>
        <dbReference type="Rhea" id="RHEA-COMP:10103"/>
        <dbReference type="Rhea" id="RHEA-COMP:10104"/>
        <dbReference type="ChEBI" id="CHEBI:65314"/>
        <dbReference type="ChEBI" id="CHEBI:65315"/>
        <dbReference type="EC" id="5.4.99.26"/>
    </reaction>
</comment>
<gene>
    <name evidence="11" type="ORF">IWH25_09830</name>
</gene>
<dbReference type="InterPro" id="IPR006145">
    <property type="entry name" value="PsdUridine_synth_RsuA/RluA"/>
</dbReference>
<evidence type="ECO:0000256" key="7">
    <source>
        <dbReference type="ARBA" id="ARBA00041803"/>
    </source>
</evidence>
<evidence type="ECO:0000313" key="12">
    <source>
        <dbReference type="Proteomes" id="UP000663444"/>
    </source>
</evidence>
<dbReference type="AlphaFoldDB" id="A0A974PV16"/>
<organism evidence="11 12">
    <name type="scientific">Azospira restricta</name>
    <dbReference type="NCBI Taxonomy" id="404405"/>
    <lineage>
        <taxon>Bacteria</taxon>
        <taxon>Pseudomonadati</taxon>
        <taxon>Pseudomonadota</taxon>
        <taxon>Betaproteobacteria</taxon>
        <taxon>Rhodocyclales</taxon>
        <taxon>Rhodocyclaceae</taxon>
        <taxon>Azospira</taxon>
    </lineage>
</organism>
<dbReference type="InterPro" id="IPR006224">
    <property type="entry name" value="PsdUridine_synth_RluA-like_CS"/>
</dbReference>
<evidence type="ECO:0000256" key="4">
    <source>
        <dbReference type="ARBA" id="ARBA00037670"/>
    </source>
</evidence>
<keyword evidence="12" id="KW-1185">Reference proteome</keyword>
<dbReference type="GO" id="GO:0000455">
    <property type="term" value="P:enzyme-directed rRNA pseudouridine synthesis"/>
    <property type="evidence" value="ECO:0007669"/>
    <property type="project" value="TreeGrafter"/>
</dbReference>
<evidence type="ECO:0000259" key="10">
    <source>
        <dbReference type="Pfam" id="PF00849"/>
    </source>
</evidence>
<proteinExistence type="predicted"/>
<dbReference type="Pfam" id="PF00849">
    <property type="entry name" value="PseudoU_synth_2"/>
    <property type="match status" value="1"/>
</dbReference>
<protein>
    <recommendedName>
        <fullName evidence="6">tRNA pseudouridine synthase C</fullName>
        <ecNumber evidence="5">5.4.99.26</ecNumber>
    </recommendedName>
    <alternativeName>
        <fullName evidence="8">tRNA pseudouridine(65) synthase</fullName>
    </alternativeName>
    <alternativeName>
        <fullName evidence="9">tRNA pseudouridylate synthase C</fullName>
    </alternativeName>
    <alternativeName>
        <fullName evidence="7">tRNA-uridine isomerase C</fullName>
    </alternativeName>
</protein>
<dbReference type="SUPFAM" id="SSF55120">
    <property type="entry name" value="Pseudouridine synthase"/>
    <property type="match status" value="1"/>
</dbReference>
<dbReference type="GO" id="GO:0003723">
    <property type="term" value="F:RNA binding"/>
    <property type="evidence" value="ECO:0007669"/>
    <property type="project" value="InterPro"/>
</dbReference>
<reference evidence="11" key="1">
    <citation type="submission" date="2020-11" db="EMBL/GenBank/DDBJ databases">
        <title>Azospira restricta DSM 18626 genome sequence.</title>
        <authorList>
            <person name="Moe W.M."/>
        </authorList>
    </citation>
    <scope>NUCLEOTIDE SEQUENCE</scope>
    <source>
        <strain evidence="11">DSM 18626</strain>
    </source>
</reference>
<evidence type="ECO:0000256" key="3">
    <source>
        <dbReference type="ARBA" id="ARBA00036607"/>
    </source>
</evidence>
<sequence length="253" mass="27777">MLTILHRDDALVAIDKPPGLLVHRTALDRHETEFAVQRLRDQIGQPVHPVHRLDRGTSGVLVFALDRDTARTLSDAFAAQQVAKTYLAVVRGWPAAEGVIDHPLQRQPDDAEWVDPRAQLLPQAALTRWRRLATAELPIAGDRHPTTRCALLELTPETGRRHQIRRHLKHAAHPIVGDATYGKGKLNRDFAALTGCARLLLHCAEMRFAHPRSGEPLRLVAPLSGAFAQLTATLGWTAAAAPWLGASRADNSG</sequence>
<evidence type="ECO:0000256" key="6">
    <source>
        <dbReference type="ARBA" id="ARBA00040675"/>
    </source>
</evidence>
<dbReference type="PANTHER" id="PTHR21600">
    <property type="entry name" value="MITOCHONDRIAL RNA PSEUDOURIDINE SYNTHASE"/>
    <property type="match status" value="1"/>
</dbReference>
<evidence type="ECO:0000256" key="8">
    <source>
        <dbReference type="ARBA" id="ARBA00041975"/>
    </source>
</evidence>
<evidence type="ECO:0000256" key="9">
    <source>
        <dbReference type="ARBA" id="ARBA00043049"/>
    </source>
</evidence>
<name>A0A974PV16_9RHOO</name>
<dbReference type="Gene3D" id="3.30.2350.10">
    <property type="entry name" value="Pseudouridine synthase"/>
    <property type="match status" value="1"/>
</dbReference>
<dbReference type="EMBL" id="CP064781">
    <property type="protein sequence ID" value="QRJ62112.1"/>
    <property type="molecule type" value="Genomic_DNA"/>
</dbReference>
<dbReference type="GO" id="GO:0008033">
    <property type="term" value="P:tRNA processing"/>
    <property type="evidence" value="ECO:0007669"/>
    <property type="project" value="UniProtKB-KW"/>
</dbReference>
<dbReference type="GO" id="GO:0160149">
    <property type="term" value="F:tRNA pseudouridine(65) synthase activity"/>
    <property type="evidence" value="ECO:0007669"/>
    <property type="project" value="UniProtKB-EC"/>
</dbReference>
<keyword evidence="1" id="KW-0819">tRNA processing</keyword>
<keyword evidence="2" id="KW-0413">Isomerase</keyword>
<dbReference type="KEGG" id="ares:IWH25_09830"/>
<dbReference type="PROSITE" id="PS01129">
    <property type="entry name" value="PSI_RLU"/>
    <property type="match status" value="1"/>
</dbReference>
<evidence type="ECO:0000256" key="2">
    <source>
        <dbReference type="ARBA" id="ARBA00023235"/>
    </source>
</evidence>
<dbReference type="EC" id="5.4.99.26" evidence="5"/>
<evidence type="ECO:0000313" key="11">
    <source>
        <dbReference type="EMBL" id="QRJ62112.1"/>
    </source>
</evidence>
<evidence type="ECO:0000256" key="5">
    <source>
        <dbReference type="ARBA" id="ARBA00038943"/>
    </source>
</evidence>
<feature type="domain" description="Pseudouridine synthase RsuA/RluA-like" evidence="10">
    <location>
        <begin position="11"/>
        <end position="170"/>
    </location>
</feature>
<dbReference type="InterPro" id="IPR050188">
    <property type="entry name" value="RluA_PseudoU_synthase"/>
</dbReference>